<dbReference type="PANTHER" id="PTHR37299">
    <property type="entry name" value="TRANSCRIPTIONAL REGULATOR-RELATED"/>
    <property type="match status" value="1"/>
</dbReference>
<dbReference type="RefSeq" id="WP_078830307.1">
    <property type="nucleotide sequence ID" value="NZ_FUWH01000002.1"/>
</dbReference>
<feature type="domain" description="Response regulatory" evidence="2">
    <location>
        <begin position="3"/>
        <end position="114"/>
    </location>
</feature>
<dbReference type="GO" id="GO:0000156">
    <property type="term" value="F:phosphorelay response regulator activity"/>
    <property type="evidence" value="ECO:0007669"/>
    <property type="project" value="InterPro"/>
</dbReference>
<evidence type="ECO:0000259" key="2">
    <source>
        <dbReference type="PROSITE" id="PS50110"/>
    </source>
</evidence>
<name>A0A1T4L8F8_9BACT</name>
<evidence type="ECO:0000313" key="4">
    <source>
        <dbReference type="EMBL" id="SJZ50860.1"/>
    </source>
</evidence>
<dbReference type="OrthoDB" id="1646880at2"/>
<keyword evidence="4" id="KW-0238">DNA-binding</keyword>
<feature type="modified residue" description="4-aspartylphosphate" evidence="1">
    <location>
        <position position="54"/>
    </location>
</feature>
<dbReference type="SMART" id="SM00448">
    <property type="entry name" value="REC"/>
    <property type="match status" value="1"/>
</dbReference>
<dbReference type="Proteomes" id="UP000190888">
    <property type="component" value="Unassembled WGS sequence"/>
</dbReference>
<keyword evidence="1" id="KW-0597">Phosphoprotein</keyword>
<organism evidence="4 5">
    <name type="scientific">Sediminibacterium ginsengisoli</name>
    <dbReference type="NCBI Taxonomy" id="413434"/>
    <lineage>
        <taxon>Bacteria</taxon>
        <taxon>Pseudomonadati</taxon>
        <taxon>Bacteroidota</taxon>
        <taxon>Chitinophagia</taxon>
        <taxon>Chitinophagales</taxon>
        <taxon>Chitinophagaceae</taxon>
        <taxon>Sediminibacterium</taxon>
    </lineage>
</organism>
<dbReference type="Gene3D" id="2.40.50.1020">
    <property type="entry name" value="LytTr DNA-binding domain"/>
    <property type="match status" value="1"/>
</dbReference>
<evidence type="ECO:0000256" key="1">
    <source>
        <dbReference type="PROSITE-ProRule" id="PRU00169"/>
    </source>
</evidence>
<gene>
    <name evidence="4" type="ORF">SAMN04488132_102356</name>
</gene>
<dbReference type="InterPro" id="IPR011006">
    <property type="entry name" value="CheY-like_superfamily"/>
</dbReference>
<dbReference type="PROSITE" id="PS50110">
    <property type="entry name" value="RESPONSE_REGULATORY"/>
    <property type="match status" value="1"/>
</dbReference>
<dbReference type="PANTHER" id="PTHR37299:SF1">
    <property type="entry name" value="STAGE 0 SPORULATION PROTEIN A HOMOLOG"/>
    <property type="match status" value="1"/>
</dbReference>
<dbReference type="SMART" id="SM00850">
    <property type="entry name" value="LytTR"/>
    <property type="match status" value="1"/>
</dbReference>
<dbReference type="Pfam" id="PF00072">
    <property type="entry name" value="Response_reg"/>
    <property type="match status" value="1"/>
</dbReference>
<dbReference type="STRING" id="413434.SAMN04488132_102356"/>
<dbReference type="InterPro" id="IPR007492">
    <property type="entry name" value="LytTR_DNA-bd_dom"/>
</dbReference>
<proteinExistence type="predicted"/>
<evidence type="ECO:0000313" key="5">
    <source>
        <dbReference type="Proteomes" id="UP000190888"/>
    </source>
</evidence>
<dbReference type="AlphaFoldDB" id="A0A1T4L8F8"/>
<dbReference type="EMBL" id="FUWH01000002">
    <property type="protein sequence ID" value="SJZ50860.1"/>
    <property type="molecule type" value="Genomic_DNA"/>
</dbReference>
<keyword evidence="5" id="KW-1185">Reference proteome</keyword>
<dbReference type="InterPro" id="IPR046947">
    <property type="entry name" value="LytR-like"/>
</dbReference>
<protein>
    <submittedName>
        <fullName evidence="4">DNA-binding response regulator, LytR/AlgR family</fullName>
    </submittedName>
</protein>
<accession>A0A1T4L8F8</accession>
<dbReference type="Gene3D" id="3.40.50.2300">
    <property type="match status" value="1"/>
</dbReference>
<dbReference type="SUPFAM" id="SSF52172">
    <property type="entry name" value="CheY-like"/>
    <property type="match status" value="1"/>
</dbReference>
<reference evidence="4 5" key="1">
    <citation type="submission" date="2017-02" db="EMBL/GenBank/DDBJ databases">
        <authorList>
            <person name="Peterson S.W."/>
        </authorList>
    </citation>
    <scope>NUCLEOTIDE SEQUENCE [LARGE SCALE GENOMIC DNA]</scope>
    <source>
        <strain evidence="4 5">DSM 22335</strain>
    </source>
</reference>
<dbReference type="InterPro" id="IPR001789">
    <property type="entry name" value="Sig_transdc_resp-reg_receiver"/>
</dbReference>
<evidence type="ECO:0000259" key="3">
    <source>
        <dbReference type="PROSITE" id="PS50930"/>
    </source>
</evidence>
<dbReference type="GO" id="GO:0003677">
    <property type="term" value="F:DNA binding"/>
    <property type="evidence" value="ECO:0007669"/>
    <property type="project" value="UniProtKB-KW"/>
</dbReference>
<dbReference type="Pfam" id="PF04397">
    <property type="entry name" value="LytTR"/>
    <property type="match status" value="1"/>
</dbReference>
<feature type="domain" description="HTH LytTR-type" evidence="3">
    <location>
        <begin position="139"/>
        <end position="211"/>
    </location>
</feature>
<dbReference type="PROSITE" id="PS50930">
    <property type="entry name" value="HTH_LYTTR"/>
    <property type="match status" value="1"/>
</dbReference>
<sequence length="241" mass="27441">MIRCIAVDDEPWALALLSDYIRKVPFLQLELATGNPIEALQLVQNGQADLAFLDIQMPEITGMQFMKIIGNKCRVILTTAYSEYALDGYDFQVIDYLLKPISFDRFYKAALRAQEQLQPQPQIAAVIEKEKETTAPEYIFIKSDSRIVKVTLNELLYIEGLKDYIAVHTSKGKIIALENMKTMEAGLPAGRFMRVHKSYIVALEQISTIERNRIFIREASIPIGDTYRDPFFAAIQGRHFG</sequence>